<organism evidence="2 3">
    <name type="scientific">Amnibacterium kyonggiense</name>
    <dbReference type="NCBI Taxonomy" id="595671"/>
    <lineage>
        <taxon>Bacteria</taxon>
        <taxon>Bacillati</taxon>
        <taxon>Actinomycetota</taxon>
        <taxon>Actinomycetes</taxon>
        <taxon>Micrococcales</taxon>
        <taxon>Microbacteriaceae</taxon>
        <taxon>Amnibacterium</taxon>
    </lineage>
</organism>
<reference evidence="2 3" key="1">
    <citation type="submission" date="2019-03" db="EMBL/GenBank/DDBJ databases">
        <title>Genomic Encyclopedia of Archaeal and Bacterial Type Strains, Phase II (KMG-II): from individual species to whole genera.</title>
        <authorList>
            <person name="Goeker M."/>
        </authorList>
    </citation>
    <scope>NUCLEOTIDE SEQUENCE [LARGE SCALE GENOMIC DNA]</scope>
    <source>
        <strain evidence="2 3">DSM 24782</strain>
    </source>
</reference>
<dbReference type="AlphaFoldDB" id="A0A4R7FKF5"/>
<evidence type="ECO:0000313" key="3">
    <source>
        <dbReference type="Proteomes" id="UP000295344"/>
    </source>
</evidence>
<dbReference type="GO" id="GO:0010181">
    <property type="term" value="F:FMN binding"/>
    <property type="evidence" value="ECO:0007669"/>
    <property type="project" value="InterPro"/>
</dbReference>
<keyword evidence="3" id="KW-1185">Reference proteome</keyword>
<evidence type="ECO:0000259" key="1">
    <source>
        <dbReference type="PROSITE" id="PS50902"/>
    </source>
</evidence>
<dbReference type="OrthoDB" id="3253043at2"/>
<dbReference type="Gene3D" id="3.40.50.360">
    <property type="match status" value="1"/>
</dbReference>
<dbReference type="InterPro" id="IPR029039">
    <property type="entry name" value="Flavoprotein-like_sf"/>
</dbReference>
<dbReference type="RefSeq" id="WP_133766000.1">
    <property type="nucleotide sequence ID" value="NZ_BAAARP010000002.1"/>
</dbReference>
<dbReference type="SUPFAM" id="SSF52218">
    <property type="entry name" value="Flavoproteins"/>
    <property type="match status" value="1"/>
</dbReference>
<evidence type="ECO:0000313" key="2">
    <source>
        <dbReference type="EMBL" id="TDS76851.1"/>
    </source>
</evidence>
<sequence length="179" mass="18820">MRVLVVLESMFGNTERIGWAVAHALRPVADVDVVGASVAPALPGSDVRLVIVGAPTHGFSLPTAQSRKEAVHQGASPDRAVRGVREWLDALDASASFDLAAFTTRVERAPRFPRGAAAAAARIARHRGIRVVGTEAFLVKGTQGPVVDGEVERAARWAATLLPVPAGRTPEDVGPLPRS</sequence>
<comment type="caution">
    <text evidence="2">The sequence shown here is derived from an EMBL/GenBank/DDBJ whole genome shotgun (WGS) entry which is preliminary data.</text>
</comment>
<gene>
    <name evidence="2" type="ORF">CLV52_1789</name>
</gene>
<dbReference type="Proteomes" id="UP000295344">
    <property type="component" value="Unassembled WGS sequence"/>
</dbReference>
<proteinExistence type="predicted"/>
<dbReference type="EMBL" id="SOAM01000002">
    <property type="protein sequence ID" value="TDS76851.1"/>
    <property type="molecule type" value="Genomic_DNA"/>
</dbReference>
<feature type="domain" description="Flavodoxin-like" evidence="1">
    <location>
        <begin position="3"/>
        <end position="162"/>
    </location>
</feature>
<protein>
    <recommendedName>
        <fullName evidence="1">Flavodoxin-like domain-containing protein</fullName>
    </recommendedName>
</protein>
<name>A0A4R7FKF5_9MICO</name>
<accession>A0A4R7FKF5</accession>
<dbReference type="InterPro" id="IPR008254">
    <property type="entry name" value="Flavodoxin/NO_synth"/>
</dbReference>
<dbReference type="PROSITE" id="PS50902">
    <property type="entry name" value="FLAVODOXIN_LIKE"/>
    <property type="match status" value="1"/>
</dbReference>